<dbReference type="GO" id="GO:0003923">
    <property type="term" value="F:GPI-anchor transamidase activity"/>
    <property type="evidence" value="ECO:0007669"/>
    <property type="project" value="InterPro"/>
</dbReference>
<evidence type="ECO:0000256" key="4">
    <source>
        <dbReference type="ARBA" id="ARBA00022729"/>
    </source>
</evidence>
<evidence type="ECO:0008006" key="8">
    <source>
        <dbReference type="Google" id="ProtNLM"/>
    </source>
</evidence>
<keyword evidence="3" id="KW-0337">GPI-anchor biosynthesis</keyword>
<dbReference type="PANTHER" id="PTHR48067:SF1">
    <property type="entry name" value="GPI-ANCHOR TRANSAMIDASE"/>
    <property type="match status" value="1"/>
</dbReference>
<evidence type="ECO:0000256" key="1">
    <source>
        <dbReference type="ARBA" id="ARBA00004687"/>
    </source>
</evidence>
<feature type="signal peptide" evidence="5">
    <location>
        <begin position="1"/>
        <end position="20"/>
    </location>
</feature>
<dbReference type="Proteomes" id="UP000054561">
    <property type="component" value="Unassembled WGS sequence"/>
</dbReference>
<keyword evidence="4 5" id="KW-0732">Signal</keyword>
<dbReference type="PANTHER" id="PTHR48067">
    <property type="entry name" value="GPI-ANCHOR TRANSAMIDASE"/>
    <property type="match status" value="1"/>
</dbReference>
<dbReference type="VEuPathDB" id="PlasmoDB:AK88_00031"/>
<keyword evidence="7" id="KW-1185">Reference proteome</keyword>
<dbReference type="RefSeq" id="XP_012333105.1">
    <property type="nucleotide sequence ID" value="XM_012477682.1"/>
</dbReference>
<evidence type="ECO:0000313" key="7">
    <source>
        <dbReference type="Proteomes" id="UP000054561"/>
    </source>
</evidence>
<reference evidence="6 7" key="1">
    <citation type="submission" date="2014-03" db="EMBL/GenBank/DDBJ databases">
        <title>The Genome Sequence of Plasmodium fragile nilgiri.</title>
        <authorList>
            <consortium name="The Broad Institute Genomics Platform"/>
            <consortium name="The Broad Institute Genome Sequencing Center for Infectious Disease"/>
            <person name="Neafsey D."/>
            <person name="Duraisingh M."/>
            <person name="Young S.K."/>
            <person name="Zeng Q."/>
            <person name="Gargeya S."/>
            <person name="Abouelleil A."/>
            <person name="Alvarado L."/>
            <person name="Chapman S.B."/>
            <person name="Gainer-Dewar J."/>
            <person name="Goldberg J."/>
            <person name="Griggs A."/>
            <person name="Gujja S."/>
            <person name="Hansen M."/>
            <person name="Howarth C."/>
            <person name="Imamovic A."/>
            <person name="Larimer J."/>
            <person name="Pearson M."/>
            <person name="Poon T.W."/>
            <person name="Priest M."/>
            <person name="Roberts A."/>
            <person name="Saif S."/>
            <person name="Shea T."/>
            <person name="Sykes S."/>
            <person name="Wortman J."/>
            <person name="Nusbaum C."/>
            <person name="Birren B."/>
        </authorList>
    </citation>
    <scope>NUCLEOTIDE SEQUENCE [LARGE SCALE GENOMIC DNA]</scope>
    <source>
        <strain evidence="7">nilgiri</strain>
    </source>
</reference>
<evidence type="ECO:0000256" key="5">
    <source>
        <dbReference type="SAM" id="SignalP"/>
    </source>
</evidence>
<dbReference type="PRINTS" id="PR00776">
    <property type="entry name" value="HEMOGLOBNASE"/>
</dbReference>
<dbReference type="InterPro" id="IPR001096">
    <property type="entry name" value="Peptidase_C13"/>
</dbReference>
<dbReference type="UniPathway" id="UPA00196"/>
<name>A0A0D9QTA7_PLAFR</name>
<dbReference type="GO" id="GO:0016255">
    <property type="term" value="P:attachment of GPI anchor to protein"/>
    <property type="evidence" value="ECO:0007669"/>
    <property type="project" value="InterPro"/>
</dbReference>
<sequence length="488" mass="56750">MELKKAFLCWVLLAVKQAVAPSVYFSGVDIKNMKGKYKEIEEGHAKQNVNDIFFHELIKSNYQLNSNIIALSTSRHYFNYRHTSNLLTAYKYLKHVGDNMDRNILLMVPFDQACNCRNMVEGTIFNEYEKPSNEDLKKKKMKENLYSHLNIDYKNDNIRDEQIRRVIRHRYDALTPAKYRLYTNGNREKNLFIYMTGHGGVSFFKIQDFNIVSSAEFSLYIQELLIKNIYKYIFVIIDTCQGYSFYEQVLHFLNNNKINNVFLMSSSDKNENSYSLYSSKYLSVSTVDRFTFYFFSYLENMNRIYTNEPHKNAKAFSLYSILNYLKTQHLISTPTINNSKCSVSMFMHSKNILFYDSSGFYVSKDAEEGALDGLGKSSYSASQKTDKTAIGNTCLGDLRACGHMKNELYTHMGNLYTRSSFYNNVDVYFKEESYFTDYYFTAERFAGGYLLPAFLFLVDKKNDDSHLGKASLFSNPELLHGVGGGEWY</sequence>
<organism evidence="6 7">
    <name type="scientific">Plasmodium fragile</name>
    <dbReference type="NCBI Taxonomy" id="5857"/>
    <lineage>
        <taxon>Eukaryota</taxon>
        <taxon>Sar</taxon>
        <taxon>Alveolata</taxon>
        <taxon>Apicomplexa</taxon>
        <taxon>Aconoidasida</taxon>
        <taxon>Haemosporida</taxon>
        <taxon>Plasmodiidae</taxon>
        <taxon>Plasmodium</taxon>
        <taxon>Plasmodium (Plasmodium)</taxon>
    </lineage>
</organism>
<evidence type="ECO:0000256" key="3">
    <source>
        <dbReference type="ARBA" id="ARBA00022502"/>
    </source>
</evidence>
<dbReference type="OMA" id="NCRNIIE"/>
<evidence type="ECO:0000313" key="6">
    <source>
        <dbReference type="EMBL" id="KJP90183.1"/>
    </source>
</evidence>
<dbReference type="InterPro" id="IPR028361">
    <property type="entry name" value="GPI_transamidase"/>
</dbReference>
<dbReference type="AlphaFoldDB" id="A0A0D9QTA7"/>
<dbReference type="GO" id="GO:0042765">
    <property type="term" value="C:GPI-anchor transamidase complex"/>
    <property type="evidence" value="ECO:0007669"/>
    <property type="project" value="InterPro"/>
</dbReference>
<dbReference type="OrthoDB" id="192611at2759"/>
<dbReference type="GO" id="GO:0006506">
    <property type="term" value="P:GPI anchor biosynthetic process"/>
    <property type="evidence" value="ECO:0007669"/>
    <property type="project" value="UniProtKB-UniPathway"/>
</dbReference>
<dbReference type="EMBL" id="KQ001645">
    <property type="protein sequence ID" value="KJP90183.1"/>
    <property type="molecule type" value="Genomic_DNA"/>
</dbReference>
<gene>
    <name evidence="6" type="ORF">AK88_00031</name>
</gene>
<dbReference type="Gene3D" id="3.40.50.1460">
    <property type="match status" value="1"/>
</dbReference>
<accession>A0A0D9QTA7</accession>
<dbReference type="Pfam" id="PF01650">
    <property type="entry name" value="Peptidase_C13"/>
    <property type="match status" value="1"/>
</dbReference>
<feature type="chain" id="PRO_5002344314" description="GPI-anchor transamidase" evidence="5">
    <location>
        <begin position="21"/>
        <end position="488"/>
    </location>
</feature>
<dbReference type="GeneID" id="24265345"/>
<comment type="similarity">
    <text evidence="2">Belongs to the peptidase C13 family.</text>
</comment>
<dbReference type="GO" id="GO:0006508">
    <property type="term" value="P:proteolysis"/>
    <property type="evidence" value="ECO:0007669"/>
    <property type="project" value="InterPro"/>
</dbReference>
<protein>
    <recommendedName>
        <fullName evidence="8">GPI-anchor transamidase</fullName>
    </recommendedName>
</protein>
<evidence type="ECO:0000256" key="2">
    <source>
        <dbReference type="ARBA" id="ARBA00009941"/>
    </source>
</evidence>
<proteinExistence type="inferred from homology"/>
<comment type="pathway">
    <text evidence="1">Glycolipid biosynthesis; glycosylphosphatidylinositol-anchor biosynthesis.</text>
</comment>